<sequence>MSVIKGIARANLKLVELVQKGYIIHGNTLEEQMMNFERIISDHNRKHDKQWLFQDTRLYEIPRPSRYRDLYERELKRKKDRRTIAFLCKHVMAEKNVKIPMK</sequence>
<name>A0A8S1MFK4_PARPR</name>
<gene>
    <name evidence="1" type="ORF">PPRIM_AZ9-3.1.T0580095</name>
</gene>
<dbReference type="Proteomes" id="UP000688137">
    <property type="component" value="Unassembled WGS sequence"/>
</dbReference>
<comment type="caution">
    <text evidence="1">The sequence shown here is derived from an EMBL/GenBank/DDBJ whole genome shotgun (WGS) entry which is preliminary data.</text>
</comment>
<evidence type="ECO:0000313" key="2">
    <source>
        <dbReference type="Proteomes" id="UP000688137"/>
    </source>
</evidence>
<dbReference type="OMA" id="MNFERII"/>
<proteinExistence type="predicted"/>
<organism evidence="1 2">
    <name type="scientific">Paramecium primaurelia</name>
    <dbReference type="NCBI Taxonomy" id="5886"/>
    <lineage>
        <taxon>Eukaryota</taxon>
        <taxon>Sar</taxon>
        <taxon>Alveolata</taxon>
        <taxon>Ciliophora</taxon>
        <taxon>Intramacronucleata</taxon>
        <taxon>Oligohymenophorea</taxon>
        <taxon>Peniculida</taxon>
        <taxon>Parameciidae</taxon>
        <taxon>Paramecium</taxon>
    </lineage>
</organism>
<keyword evidence="2" id="KW-1185">Reference proteome</keyword>
<dbReference type="AlphaFoldDB" id="A0A8S1MFK4"/>
<evidence type="ECO:0000313" key="1">
    <source>
        <dbReference type="EMBL" id="CAD8077402.1"/>
    </source>
</evidence>
<accession>A0A8S1MFK4</accession>
<reference evidence="1" key="1">
    <citation type="submission" date="2021-01" db="EMBL/GenBank/DDBJ databases">
        <authorList>
            <consortium name="Genoscope - CEA"/>
            <person name="William W."/>
        </authorList>
    </citation>
    <scope>NUCLEOTIDE SEQUENCE</scope>
</reference>
<protein>
    <submittedName>
        <fullName evidence="1">Uncharacterized protein</fullName>
    </submittedName>
</protein>
<dbReference type="EMBL" id="CAJJDM010000059">
    <property type="protein sequence ID" value="CAD8077402.1"/>
    <property type="molecule type" value="Genomic_DNA"/>
</dbReference>